<keyword evidence="2" id="KW-1185">Reference proteome</keyword>
<dbReference type="HOGENOM" id="CLU_2600225_0_0_10"/>
<dbReference type="KEGG" id="cmr:Cycma_3534"/>
<gene>
    <name evidence="1" type="ordered locus">Cycma_3534</name>
</gene>
<evidence type="ECO:0000313" key="2">
    <source>
        <dbReference type="Proteomes" id="UP000001635"/>
    </source>
</evidence>
<evidence type="ECO:0000313" key="1">
    <source>
        <dbReference type="EMBL" id="AEL27254.1"/>
    </source>
</evidence>
<dbReference type="Proteomes" id="UP000001635">
    <property type="component" value="Chromosome"/>
</dbReference>
<sequence>MVLTILGDEIASKSATPCCKHSVAMLKSPNTTLPLNTGQASPLTIARTRKITGCWQLSIEPILLLIFYYRFYKDLGQRF</sequence>
<dbReference type="AlphaFoldDB" id="G0IYS1"/>
<dbReference type="EMBL" id="CP002955">
    <property type="protein sequence ID" value="AEL27254.1"/>
    <property type="molecule type" value="Genomic_DNA"/>
</dbReference>
<protein>
    <submittedName>
        <fullName evidence="1">Uncharacterized protein</fullName>
    </submittedName>
</protein>
<organism evidence="1 2">
    <name type="scientific">Cyclobacterium marinum (strain ATCC 25205 / DSM 745 / LMG 13164 / NCIMB 1802)</name>
    <name type="common">Flectobacillus marinus</name>
    <dbReference type="NCBI Taxonomy" id="880070"/>
    <lineage>
        <taxon>Bacteria</taxon>
        <taxon>Pseudomonadati</taxon>
        <taxon>Bacteroidota</taxon>
        <taxon>Cytophagia</taxon>
        <taxon>Cytophagales</taxon>
        <taxon>Cyclobacteriaceae</taxon>
        <taxon>Cyclobacterium</taxon>
    </lineage>
</organism>
<accession>G0IYS1</accession>
<reference evidence="2" key="1">
    <citation type="submission" date="2011-07" db="EMBL/GenBank/DDBJ databases">
        <title>The complete genome of Cyclobacterium marinum DSM 745.</title>
        <authorList>
            <person name="Lucas S."/>
            <person name="Han J."/>
            <person name="Lapidus A."/>
            <person name="Bruce D."/>
            <person name="Goodwin L."/>
            <person name="Pitluck S."/>
            <person name="Peters L."/>
            <person name="Kyrpides N."/>
            <person name="Mavromatis K."/>
            <person name="Ivanova N."/>
            <person name="Ovchinnikova G."/>
            <person name="Chertkov O."/>
            <person name="Detter J.C."/>
            <person name="Tapia R."/>
            <person name="Han C."/>
            <person name="Land M."/>
            <person name="Hauser L."/>
            <person name="Markowitz V."/>
            <person name="Cheng J.-F."/>
            <person name="Hugenholtz P."/>
            <person name="Woyke T."/>
            <person name="Wu D."/>
            <person name="Tindall B."/>
            <person name="Schuetze A."/>
            <person name="Brambilla E."/>
            <person name="Klenk H.-P."/>
            <person name="Eisen J.A."/>
        </authorList>
    </citation>
    <scope>NUCLEOTIDE SEQUENCE [LARGE SCALE GENOMIC DNA]</scope>
    <source>
        <strain evidence="2">ATCC 25205 / DSM 745 / LMG 13164 / NCIMB 1802</strain>
    </source>
</reference>
<proteinExistence type="predicted"/>
<name>G0IYS1_CYCMS</name>